<dbReference type="EMBL" id="WHZZ01000012">
    <property type="protein sequence ID" value="MQL50123.1"/>
    <property type="molecule type" value="Genomic_DNA"/>
</dbReference>
<evidence type="ECO:0008006" key="3">
    <source>
        <dbReference type="Google" id="ProtNLM"/>
    </source>
</evidence>
<dbReference type="Pfam" id="PF03318">
    <property type="entry name" value="ETX_MTX2"/>
    <property type="match status" value="1"/>
</dbReference>
<dbReference type="Gene3D" id="2.170.15.10">
    <property type="entry name" value="Proaerolysin, chain A, domain 3"/>
    <property type="match status" value="1"/>
</dbReference>
<accession>A0A7C9KUE4</accession>
<comment type="caution">
    <text evidence="1">The sequence shown here is derived from an EMBL/GenBank/DDBJ whole genome shotgun (WGS) entry which is preliminary data.</text>
</comment>
<dbReference type="InterPro" id="IPR004991">
    <property type="entry name" value="Aerolysin-like"/>
</dbReference>
<proteinExistence type="predicted"/>
<protein>
    <recommendedName>
        <fullName evidence="3">Cytotoxin</fullName>
    </recommendedName>
</protein>
<sequence>MKELQEITNAWGAWKAKQLGTSLHFTASTKYGGNSHLSPYTKYEVQSDLEAGGFHFVNKRELPDGVGFDLSHTVHNSTGEKQTMDVTFTEKKTSELTISVTEAVKIGNKVSGGVNVPFFADGKVEITAELSVSSTQSWKNSKDNGLSIKVPTVVPAHSSVLVKSTWVINRLQADWVADVVMRGYVAVRFNDYVYYDNYKENGWHALWFIPIKSVFDEIIQNNIIDTTGYIRQYNSVIAQAKGTLETATTAFGKTSFSPIDSASVIGNVRYNKEEPVDYVLIGADNEEGV</sequence>
<evidence type="ECO:0000313" key="2">
    <source>
        <dbReference type="Proteomes" id="UP000481739"/>
    </source>
</evidence>
<evidence type="ECO:0000313" key="1">
    <source>
        <dbReference type="EMBL" id="MQL50123.1"/>
    </source>
</evidence>
<dbReference type="RefSeq" id="WP_152963883.1">
    <property type="nucleotide sequence ID" value="NZ_CAWOZU010000003.1"/>
</dbReference>
<organism evidence="1 2">
    <name type="scientific">Photorhabdus khanii</name>
    <dbReference type="NCBI Taxonomy" id="1004150"/>
    <lineage>
        <taxon>Bacteria</taxon>
        <taxon>Pseudomonadati</taxon>
        <taxon>Pseudomonadota</taxon>
        <taxon>Gammaproteobacteria</taxon>
        <taxon>Enterobacterales</taxon>
        <taxon>Morganellaceae</taxon>
        <taxon>Photorhabdus</taxon>
    </lineage>
</organism>
<reference evidence="1 2" key="1">
    <citation type="journal article" date="2019" name="Nature">
        <title>A new antibiotic selectively kills Gram-negative pathogens.</title>
        <authorList>
            <person name="Imai Y."/>
            <person name="Meyer K.J."/>
            <person name="Iinishi A."/>
            <person name="Favre-Godal Q."/>
            <person name="Green R."/>
            <person name="Manuse S."/>
            <person name="Caboni M."/>
            <person name="Mori M."/>
            <person name="Niles S."/>
            <person name="Ghiglieri M."/>
            <person name="Honrao C."/>
            <person name="Ma X."/>
            <person name="Guo J.J."/>
            <person name="Makriyannis A."/>
            <person name="Linares-Otoya L."/>
            <person name="Boehringer N."/>
            <person name="Wuisan Z.G."/>
            <person name="Kaur H."/>
            <person name="Wu R."/>
            <person name="Mateus A."/>
            <person name="Typas A."/>
            <person name="Savitski M.M."/>
            <person name="Espinoza J.L."/>
            <person name="O'Rourke A."/>
            <person name="Nelson K.E."/>
            <person name="Hiller S."/>
            <person name="Noinaj N."/>
            <person name="Schaeberle T.F."/>
            <person name="D'Onofrio A."/>
            <person name="Lewis K."/>
        </authorList>
    </citation>
    <scope>NUCLEOTIDE SEQUENCE [LARGE SCALE GENOMIC DNA]</scope>
    <source>
        <strain evidence="1 2">HGB 1456</strain>
    </source>
</reference>
<gene>
    <name evidence="1" type="ORF">GEA64_20110</name>
</gene>
<name>A0A7C9KUE4_9GAMM</name>
<dbReference type="AlphaFoldDB" id="A0A7C9KUE4"/>
<dbReference type="SUPFAM" id="SSF56973">
    <property type="entry name" value="Aerolisin/ETX pore-forming domain"/>
    <property type="match status" value="1"/>
</dbReference>
<dbReference type="Proteomes" id="UP000481739">
    <property type="component" value="Unassembled WGS sequence"/>
</dbReference>